<dbReference type="EMBL" id="JAPKNK010000012">
    <property type="protein sequence ID" value="MCX5571815.1"/>
    <property type="molecule type" value="Genomic_DNA"/>
</dbReference>
<dbReference type="InterPro" id="IPR036249">
    <property type="entry name" value="Thioredoxin-like_sf"/>
</dbReference>
<dbReference type="PANTHER" id="PTHR42673">
    <property type="entry name" value="MALEYLACETOACETATE ISOMERASE"/>
    <property type="match status" value="1"/>
</dbReference>
<dbReference type="GO" id="GO:0016034">
    <property type="term" value="F:maleylacetoacetate isomerase activity"/>
    <property type="evidence" value="ECO:0007669"/>
    <property type="project" value="TreeGrafter"/>
</dbReference>
<organism evidence="2 3">
    <name type="scientific">Kaistia nematophila</name>
    <dbReference type="NCBI Taxonomy" id="2994654"/>
    <lineage>
        <taxon>Bacteria</taxon>
        <taxon>Pseudomonadati</taxon>
        <taxon>Pseudomonadota</taxon>
        <taxon>Alphaproteobacteria</taxon>
        <taxon>Hyphomicrobiales</taxon>
        <taxon>Kaistiaceae</taxon>
        <taxon>Kaistia</taxon>
    </lineage>
</organism>
<dbReference type="Gene3D" id="3.40.30.10">
    <property type="entry name" value="Glutaredoxin"/>
    <property type="match status" value="1"/>
</dbReference>
<evidence type="ECO:0000313" key="2">
    <source>
        <dbReference type="EMBL" id="MCX5571815.1"/>
    </source>
</evidence>
<dbReference type="InterPro" id="IPR036282">
    <property type="entry name" value="Glutathione-S-Trfase_C_sf"/>
</dbReference>
<reference evidence="2" key="1">
    <citation type="submission" date="2022-11" db="EMBL/GenBank/DDBJ databases">
        <title>Biodiversity and phylogenetic relationships of bacteria.</title>
        <authorList>
            <person name="Machado R.A.R."/>
            <person name="Bhat A."/>
            <person name="Loulou A."/>
            <person name="Kallel S."/>
        </authorList>
    </citation>
    <scope>NUCLEOTIDE SEQUENCE</scope>
    <source>
        <strain evidence="2">K-TC2</strain>
    </source>
</reference>
<protein>
    <submittedName>
        <fullName evidence="2">Glutathione S-transferase family protein</fullName>
    </submittedName>
</protein>
<dbReference type="SUPFAM" id="SSF47616">
    <property type="entry name" value="GST C-terminal domain-like"/>
    <property type="match status" value="1"/>
</dbReference>
<sequence length="214" mass="23487">MPDFTIVIGSRQWSSWSMRPWLALRQTGAAFDEIVLQHRTPAGKAEAVALGPTGLVPLLIDRRASEPLKVWDSLAICEYLAESFPEAGLWPADRAARAVARSVSAEMHSGFRPLRMALSMDLFAHLPGIGLDDPGVAADIARIDAIFRDSCAQHGQEGPYLFGKRTIADAMFAPVVSRFRTYEPKLSGPAAEYVATMLDDDGFKAWEDAARREL</sequence>
<name>A0A9X3E4Z5_9HYPH</name>
<accession>A0A9X3E4Z5</accession>
<comment type="caution">
    <text evidence="2">The sequence shown here is derived from an EMBL/GenBank/DDBJ whole genome shotgun (WGS) entry which is preliminary data.</text>
</comment>
<dbReference type="AlphaFoldDB" id="A0A9X3E4Z5"/>
<dbReference type="GO" id="GO:0006749">
    <property type="term" value="P:glutathione metabolic process"/>
    <property type="evidence" value="ECO:0007669"/>
    <property type="project" value="TreeGrafter"/>
</dbReference>
<dbReference type="Proteomes" id="UP001144805">
    <property type="component" value="Unassembled WGS sequence"/>
</dbReference>
<dbReference type="PROSITE" id="PS50404">
    <property type="entry name" value="GST_NTER"/>
    <property type="match status" value="1"/>
</dbReference>
<dbReference type="CDD" id="cd03043">
    <property type="entry name" value="GST_N_1"/>
    <property type="match status" value="1"/>
</dbReference>
<feature type="domain" description="GST N-terminal" evidence="1">
    <location>
        <begin position="2"/>
        <end position="88"/>
    </location>
</feature>
<dbReference type="CDD" id="cd03194">
    <property type="entry name" value="GST_C_3"/>
    <property type="match status" value="1"/>
</dbReference>
<evidence type="ECO:0000313" key="3">
    <source>
        <dbReference type="Proteomes" id="UP001144805"/>
    </source>
</evidence>
<proteinExistence type="predicted"/>
<evidence type="ECO:0000259" key="1">
    <source>
        <dbReference type="PROSITE" id="PS50404"/>
    </source>
</evidence>
<dbReference type="GO" id="GO:0004364">
    <property type="term" value="F:glutathione transferase activity"/>
    <property type="evidence" value="ECO:0007669"/>
    <property type="project" value="TreeGrafter"/>
</dbReference>
<gene>
    <name evidence="2" type="ORF">OSH07_21630</name>
</gene>
<dbReference type="PANTHER" id="PTHR42673:SF4">
    <property type="entry name" value="MALEYLACETOACETATE ISOMERASE"/>
    <property type="match status" value="1"/>
</dbReference>
<dbReference type="Pfam" id="PF13409">
    <property type="entry name" value="GST_N_2"/>
    <property type="match status" value="1"/>
</dbReference>
<dbReference type="InterPro" id="IPR004045">
    <property type="entry name" value="Glutathione_S-Trfase_N"/>
</dbReference>
<dbReference type="SUPFAM" id="SSF52833">
    <property type="entry name" value="Thioredoxin-like"/>
    <property type="match status" value="1"/>
</dbReference>
<dbReference type="Gene3D" id="1.20.1050.10">
    <property type="match status" value="1"/>
</dbReference>
<dbReference type="GO" id="GO:0006559">
    <property type="term" value="P:L-phenylalanine catabolic process"/>
    <property type="evidence" value="ECO:0007669"/>
    <property type="project" value="TreeGrafter"/>
</dbReference>
<dbReference type="RefSeq" id="WP_266340776.1">
    <property type="nucleotide sequence ID" value="NZ_JAPKNK010000012.1"/>
</dbReference>
<keyword evidence="3" id="KW-1185">Reference proteome</keyword>